<dbReference type="Proteomes" id="UP000462363">
    <property type="component" value="Unassembled WGS sequence"/>
</dbReference>
<evidence type="ECO:0000313" key="3">
    <source>
        <dbReference type="Proteomes" id="UP000462363"/>
    </source>
</evidence>
<sequence>MREDSVKDDRQLIFAISGYKNSGKTTLIENLIPILTGYGYKVATIKHDAHDFEPDVPGTDTYRHRKAGALGTAIFSGRRWRIERDAKEKISVKELIKAFPDADVILLEGFKNSGYPKYVCSCPEENADASKIAEVILDMINSK</sequence>
<accession>A0A844F7A8</accession>
<dbReference type="Pfam" id="PF03205">
    <property type="entry name" value="MobB"/>
    <property type="match status" value="1"/>
</dbReference>
<dbReference type="AlphaFoldDB" id="A0A844F7A8"/>
<feature type="domain" description="Molybdopterin-guanine dinucleotide biosynthesis protein B (MobB)" evidence="1">
    <location>
        <begin position="13"/>
        <end position="125"/>
    </location>
</feature>
<name>A0A844F7A8_CLOSV</name>
<dbReference type="Gene3D" id="3.40.50.300">
    <property type="entry name" value="P-loop containing nucleotide triphosphate hydrolases"/>
    <property type="match status" value="1"/>
</dbReference>
<dbReference type="PANTHER" id="PTHR40072:SF1">
    <property type="entry name" value="MOLYBDOPTERIN-GUANINE DINUCLEOTIDE BIOSYNTHESIS ADAPTER PROTEIN"/>
    <property type="match status" value="1"/>
</dbReference>
<proteinExistence type="predicted"/>
<dbReference type="EMBL" id="VUMB01000008">
    <property type="protein sequence ID" value="MSS39730.1"/>
    <property type="molecule type" value="Genomic_DNA"/>
</dbReference>
<dbReference type="InterPro" id="IPR052539">
    <property type="entry name" value="MGD_biosynthesis_adapter"/>
</dbReference>
<gene>
    <name evidence="2" type="primary">mobB</name>
    <name evidence="2" type="ORF">FYJ37_05020</name>
</gene>
<dbReference type="GO" id="GO:0005525">
    <property type="term" value="F:GTP binding"/>
    <property type="evidence" value="ECO:0007669"/>
    <property type="project" value="InterPro"/>
</dbReference>
<protein>
    <submittedName>
        <fullName evidence="2">Molybdopterin-guanine dinucleotide biosynthesis protein B</fullName>
    </submittedName>
</protein>
<dbReference type="NCBIfam" id="TIGR00176">
    <property type="entry name" value="mobB"/>
    <property type="match status" value="1"/>
</dbReference>
<organism evidence="2 3">
    <name type="scientific">Clostridium scindens (strain JCM 10418 / VPI 12708)</name>
    <dbReference type="NCBI Taxonomy" id="29347"/>
    <lineage>
        <taxon>Bacteria</taxon>
        <taxon>Bacillati</taxon>
        <taxon>Bacillota</taxon>
        <taxon>Clostridia</taxon>
        <taxon>Lachnospirales</taxon>
        <taxon>Lachnospiraceae</taxon>
    </lineage>
</organism>
<evidence type="ECO:0000313" key="2">
    <source>
        <dbReference type="EMBL" id="MSS39730.1"/>
    </source>
</evidence>
<dbReference type="PANTHER" id="PTHR40072">
    <property type="entry name" value="MOLYBDOPTERIN-GUANINE DINUCLEOTIDE BIOSYNTHESIS ADAPTER PROTEIN-RELATED"/>
    <property type="match status" value="1"/>
</dbReference>
<dbReference type="SUPFAM" id="SSF52540">
    <property type="entry name" value="P-loop containing nucleoside triphosphate hydrolases"/>
    <property type="match status" value="1"/>
</dbReference>
<dbReference type="CDD" id="cd03116">
    <property type="entry name" value="MobB"/>
    <property type="match status" value="1"/>
</dbReference>
<comment type="caution">
    <text evidence="2">The sequence shown here is derived from an EMBL/GenBank/DDBJ whole genome shotgun (WGS) entry which is preliminary data.</text>
</comment>
<evidence type="ECO:0000259" key="1">
    <source>
        <dbReference type="Pfam" id="PF03205"/>
    </source>
</evidence>
<dbReference type="GO" id="GO:0006777">
    <property type="term" value="P:Mo-molybdopterin cofactor biosynthetic process"/>
    <property type="evidence" value="ECO:0007669"/>
    <property type="project" value="InterPro"/>
</dbReference>
<dbReference type="InterPro" id="IPR004435">
    <property type="entry name" value="MobB_dom"/>
</dbReference>
<reference evidence="2 3" key="1">
    <citation type="submission" date="2019-08" db="EMBL/GenBank/DDBJ databases">
        <title>In-depth cultivation of the pig gut microbiome towards novel bacterial diversity and tailored functional studies.</title>
        <authorList>
            <person name="Wylensek D."/>
            <person name="Hitch T.C.A."/>
            <person name="Clavel T."/>
        </authorList>
    </citation>
    <scope>NUCLEOTIDE SEQUENCE [LARGE SCALE GENOMIC DNA]</scope>
    <source>
        <strain evidence="2 3">BL-389-WT-3D</strain>
    </source>
</reference>
<dbReference type="RefSeq" id="WP_154322544.1">
    <property type="nucleotide sequence ID" value="NZ_CP045695.1"/>
</dbReference>
<dbReference type="InterPro" id="IPR027417">
    <property type="entry name" value="P-loop_NTPase"/>
</dbReference>